<dbReference type="KEGG" id="swi:Swit_1765"/>
<protein>
    <submittedName>
        <fullName evidence="3">Amidohydrolase 2</fullName>
    </submittedName>
</protein>
<dbReference type="PANTHER" id="PTHR42889">
    <property type="entry name" value="BLR3681 PROTEIN"/>
    <property type="match status" value="1"/>
</dbReference>
<dbReference type="EMBL" id="CP000699">
    <property type="protein sequence ID" value="ABQ68127.1"/>
    <property type="molecule type" value="Genomic_DNA"/>
</dbReference>
<reference evidence="3 4" key="1">
    <citation type="journal article" date="2010" name="J. Bacteriol.">
        <title>Genome sequence of the dioxin-mineralizing bacterium Sphingomonas wittichii RW1.</title>
        <authorList>
            <person name="Miller T.R."/>
            <person name="Delcher A.L."/>
            <person name="Salzberg S.L."/>
            <person name="Saunders E."/>
            <person name="Detter J.C."/>
            <person name="Halden R.U."/>
        </authorList>
    </citation>
    <scope>NUCLEOTIDE SEQUENCE [LARGE SCALE GENOMIC DNA]</scope>
    <source>
        <strain evidence="4">DSM 6014 / CCUG 31198 / JCM 15750 / NBRC 105917 / EY 4224 / RW1</strain>
    </source>
</reference>
<dbReference type="PANTHER" id="PTHR42889:SF1">
    <property type="entry name" value="BLR3681 PROTEIN"/>
    <property type="match status" value="1"/>
</dbReference>
<accession>A0A9J9HAV0</accession>
<dbReference type="InterPro" id="IPR032466">
    <property type="entry name" value="Metal_Hydrolase"/>
</dbReference>
<dbReference type="AlphaFoldDB" id="A0A9J9HAV0"/>
<sequence>MSRRQFMISSCGAANVLMALNAAGAAAGEIGGVFALAPDAAVDPAAAAATLASDDFIFDVQNHAVNPTGPWRRRASGLRLAKSMRGATDAGKAWTAADDELGYLNLLDGEHYVKDVFLDSDTQMAVMSVLSVDHDDEPLPIQDAAAVRALVDRLGSGRRLLLHGKILPNHAGDLDRMEAFKTQWGVSAWKLYTQLPGEGSSGYRLDDEALMTPFVEKSRRLGIDIVCAHKGFRFGSGDPAFATCHDVGRAARLYPDMKFLIYHGGYDKDGIEGPYDPDRAEIGINTLVKSLQDNGIAPNANVYAELGATWRQLMTRPDQAAHAWGKLLKHVGEDNVLWGTDCIWYGSPQDQIQAFRAFQFSESFRERHGYPELTPALKAKIFGLNAARVYKVDVPGTRRRLDRDALSLAREGYLAEADPSFLTYGPKSMAEFRALQRSGH</sequence>
<proteinExistence type="predicted"/>
<keyword evidence="1" id="KW-0732">Signal</keyword>
<dbReference type="Proteomes" id="UP000001989">
    <property type="component" value="Chromosome"/>
</dbReference>
<name>A0A9J9HAV0_RHIWR</name>
<dbReference type="Gene3D" id="3.20.20.140">
    <property type="entry name" value="Metal-dependent hydrolases"/>
    <property type="match status" value="1"/>
</dbReference>
<evidence type="ECO:0000256" key="1">
    <source>
        <dbReference type="SAM" id="SignalP"/>
    </source>
</evidence>
<organism evidence="3 4">
    <name type="scientific">Rhizorhabdus wittichii (strain DSM 6014 / CCUG 31198 / JCM 15750 / NBRC 105917 / EY 4224 / RW1)</name>
    <name type="common">Sphingomonas wittichii</name>
    <dbReference type="NCBI Taxonomy" id="392499"/>
    <lineage>
        <taxon>Bacteria</taxon>
        <taxon>Pseudomonadati</taxon>
        <taxon>Pseudomonadota</taxon>
        <taxon>Alphaproteobacteria</taxon>
        <taxon>Sphingomonadales</taxon>
        <taxon>Sphingomonadaceae</taxon>
        <taxon>Rhizorhabdus</taxon>
    </lineage>
</organism>
<feature type="signal peptide" evidence="1">
    <location>
        <begin position="1"/>
        <end position="27"/>
    </location>
</feature>
<dbReference type="InterPro" id="IPR006680">
    <property type="entry name" value="Amidohydro-rel"/>
</dbReference>
<evidence type="ECO:0000259" key="2">
    <source>
        <dbReference type="Pfam" id="PF04909"/>
    </source>
</evidence>
<keyword evidence="4" id="KW-1185">Reference proteome</keyword>
<evidence type="ECO:0000313" key="3">
    <source>
        <dbReference type="EMBL" id="ABQ68127.1"/>
    </source>
</evidence>
<evidence type="ECO:0000313" key="4">
    <source>
        <dbReference type="Proteomes" id="UP000001989"/>
    </source>
</evidence>
<dbReference type="SUPFAM" id="SSF51556">
    <property type="entry name" value="Metallo-dependent hydrolases"/>
    <property type="match status" value="1"/>
</dbReference>
<gene>
    <name evidence="3" type="ordered locus">Swit_1765</name>
</gene>
<feature type="chain" id="PRO_5039941272" evidence="1">
    <location>
        <begin position="28"/>
        <end position="440"/>
    </location>
</feature>
<feature type="domain" description="Amidohydrolase-related" evidence="2">
    <location>
        <begin position="156"/>
        <end position="391"/>
    </location>
</feature>
<dbReference type="GO" id="GO:0016787">
    <property type="term" value="F:hydrolase activity"/>
    <property type="evidence" value="ECO:0007669"/>
    <property type="project" value="InterPro"/>
</dbReference>
<dbReference type="Pfam" id="PF04909">
    <property type="entry name" value="Amidohydro_2"/>
    <property type="match status" value="1"/>
</dbReference>